<proteinExistence type="predicted"/>
<reference evidence="1 4" key="2">
    <citation type="submission" date="2018-08" db="EMBL/GenBank/DDBJ databases">
        <title>Draft genome sequence of Pseudoalteromonas donghaensis HJ51.</title>
        <authorList>
            <person name="Oh J."/>
            <person name="Roh D."/>
        </authorList>
    </citation>
    <scope>NUCLEOTIDE SEQUENCE [LARGE SCALE GENOMIC DNA]</scope>
    <source>
        <strain evidence="1 4">HJ51</strain>
    </source>
</reference>
<name>A0AAD0RWG9_9GAMM</name>
<evidence type="ECO:0000313" key="1">
    <source>
        <dbReference type="EMBL" id="AXV64035.1"/>
    </source>
</evidence>
<dbReference type="Proteomes" id="UP000183805">
    <property type="component" value="Unassembled WGS sequence"/>
</dbReference>
<dbReference type="Proteomes" id="UP000264605">
    <property type="component" value="Chromosome"/>
</dbReference>
<accession>A0AAD0RWG9</accession>
<evidence type="ECO:0000313" key="3">
    <source>
        <dbReference type="Proteomes" id="UP000183805"/>
    </source>
</evidence>
<dbReference type="KEGG" id="pdj:D0907_01465"/>
<dbReference type="GeneID" id="99504105"/>
<evidence type="ECO:0000313" key="4">
    <source>
        <dbReference type="Proteomes" id="UP000264605"/>
    </source>
</evidence>
<reference evidence="2 3" key="1">
    <citation type="submission" date="2016-10" db="EMBL/GenBank/DDBJ databases">
        <authorList>
            <person name="Varghese N."/>
            <person name="Submissions S."/>
        </authorList>
    </citation>
    <scope>NUCLEOTIDE SEQUENCE [LARGE SCALE GENOMIC DNA]</scope>
    <source>
        <strain evidence="2 3">CGMCC 1.8499</strain>
    </source>
</reference>
<evidence type="ECO:0000313" key="2">
    <source>
        <dbReference type="EMBL" id="SFU01638.1"/>
    </source>
</evidence>
<sequence length="60" mass="6760">MQKIIEFKKKRFLGGLDITALNQKVYELGQSGWQVKTITTATGFYGQITAVLLLVENNEL</sequence>
<evidence type="ECO:0008006" key="5">
    <source>
        <dbReference type="Google" id="ProtNLM"/>
    </source>
</evidence>
<organism evidence="1 4">
    <name type="scientific">Pseudoalteromonas lipolytica</name>
    <dbReference type="NCBI Taxonomy" id="570156"/>
    <lineage>
        <taxon>Bacteria</taxon>
        <taxon>Pseudomonadati</taxon>
        <taxon>Pseudomonadota</taxon>
        <taxon>Gammaproteobacteria</taxon>
        <taxon>Alteromonadales</taxon>
        <taxon>Pseudoalteromonadaceae</taxon>
        <taxon>Pseudoalteromonas</taxon>
    </lineage>
</organism>
<gene>
    <name evidence="1" type="ORF">D0907_01465</name>
    <name evidence="2" type="ORF">SAMN04487854_1283</name>
</gene>
<dbReference type="EMBL" id="CP032090">
    <property type="protein sequence ID" value="AXV64035.1"/>
    <property type="molecule type" value="Genomic_DNA"/>
</dbReference>
<keyword evidence="3" id="KW-1185">Reference proteome</keyword>
<dbReference type="RefSeq" id="WP_036974085.1">
    <property type="nucleotide sequence ID" value="NZ_CP032090.1"/>
</dbReference>
<dbReference type="EMBL" id="FPAZ01000028">
    <property type="protein sequence ID" value="SFU01638.1"/>
    <property type="molecule type" value="Genomic_DNA"/>
</dbReference>
<protein>
    <recommendedName>
        <fullName evidence="5">DUF4177 domain-containing protein</fullName>
    </recommendedName>
</protein>
<dbReference type="AlphaFoldDB" id="A0AAD0RWG9"/>